<feature type="compositionally biased region" description="Basic and acidic residues" evidence="1">
    <location>
        <begin position="100"/>
        <end position="110"/>
    </location>
</feature>
<keyword evidence="3" id="KW-1185">Reference proteome</keyword>
<dbReference type="EMBL" id="BMAT01005456">
    <property type="protein sequence ID" value="GFR93507.1"/>
    <property type="molecule type" value="Genomic_DNA"/>
</dbReference>
<feature type="region of interest" description="Disordered" evidence="1">
    <location>
        <begin position="100"/>
        <end position="126"/>
    </location>
</feature>
<evidence type="ECO:0000256" key="1">
    <source>
        <dbReference type="SAM" id="MobiDB-lite"/>
    </source>
</evidence>
<evidence type="ECO:0000313" key="3">
    <source>
        <dbReference type="Proteomes" id="UP000762676"/>
    </source>
</evidence>
<reference evidence="2 3" key="1">
    <citation type="journal article" date="2021" name="Elife">
        <title>Chloroplast acquisition without the gene transfer in kleptoplastic sea slugs, Plakobranchus ocellatus.</title>
        <authorList>
            <person name="Maeda T."/>
            <person name="Takahashi S."/>
            <person name="Yoshida T."/>
            <person name="Shimamura S."/>
            <person name="Takaki Y."/>
            <person name="Nagai Y."/>
            <person name="Toyoda A."/>
            <person name="Suzuki Y."/>
            <person name="Arimoto A."/>
            <person name="Ishii H."/>
            <person name="Satoh N."/>
            <person name="Nishiyama T."/>
            <person name="Hasebe M."/>
            <person name="Maruyama T."/>
            <person name="Minagawa J."/>
            <person name="Obokata J."/>
            <person name="Shigenobu S."/>
        </authorList>
    </citation>
    <scope>NUCLEOTIDE SEQUENCE [LARGE SCALE GENOMIC DNA]</scope>
</reference>
<evidence type="ECO:0000313" key="2">
    <source>
        <dbReference type="EMBL" id="GFR93507.1"/>
    </source>
</evidence>
<protein>
    <submittedName>
        <fullName evidence="2">Uncharacterized protein</fullName>
    </submittedName>
</protein>
<dbReference type="AlphaFoldDB" id="A0AAV4H5K5"/>
<organism evidence="2 3">
    <name type="scientific">Elysia marginata</name>
    <dbReference type="NCBI Taxonomy" id="1093978"/>
    <lineage>
        <taxon>Eukaryota</taxon>
        <taxon>Metazoa</taxon>
        <taxon>Spiralia</taxon>
        <taxon>Lophotrochozoa</taxon>
        <taxon>Mollusca</taxon>
        <taxon>Gastropoda</taxon>
        <taxon>Heterobranchia</taxon>
        <taxon>Euthyneura</taxon>
        <taxon>Panpulmonata</taxon>
        <taxon>Sacoglossa</taxon>
        <taxon>Placobranchoidea</taxon>
        <taxon>Plakobranchidae</taxon>
        <taxon>Elysia</taxon>
    </lineage>
</organism>
<dbReference type="Proteomes" id="UP000762676">
    <property type="component" value="Unassembled WGS sequence"/>
</dbReference>
<comment type="caution">
    <text evidence="2">The sequence shown here is derived from an EMBL/GenBank/DDBJ whole genome shotgun (WGS) entry which is preliminary data.</text>
</comment>
<accession>A0AAV4H5K5</accession>
<name>A0AAV4H5K5_9GAST</name>
<sequence>MEAAEYTNARWKNHRKISTHGCILHELQRRTRSNQGGTKAVGRGSCRPKPNQCGFKSALQKLDELKAAEQEYLRDALQMMLIRQVQVIPGHCKMHVNVNEKADRPARKLSEQLSDDLPYQETRRLN</sequence>
<proteinExistence type="predicted"/>
<gene>
    <name evidence="2" type="ORF">ElyMa_002645400</name>
</gene>